<dbReference type="InterPro" id="IPR036291">
    <property type="entry name" value="NAD(P)-bd_dom_sf"/>
</dbReference>
<dbReference type="Proteomes" id="UP000015462">
    <property type="component" value="Unassembled WGS sequence"/>
</dbReference>
<dbReference type="EMBL" id="ASHL01000005">
    <property type="protein sequence ID" value="EPD12918.1"/>
    <property type="molecule type" value="Genomic_DNA"/>
</dbReference>
<reference evidence="2 3" key="1">
    <citation type="journal article" date="2013" name="Genome Announc.">
        <title>Genome Sequence of the Pyrene- and Fluoranthene-Degrading Bacterium Cycloclasticus sp. Strain PY97M.</title>
        <authorList>
            <person name="Cui Z."/>
            <person name="Xu G."/>
            <person name="Li Q."/>
            <person name="Gao W."/>
            <person name="Zheng L."/>
        </authorList>
    </citation>
    <scope>NUCLEOTIDE SEQUENCE [LARGE SCALE GENOMIC DNA]</scope>
    <source>
        <strain evidence="2 3">PY97M</strain>
    </source>
</reference>
<protein>
    <submittedName>
        <fullName evidence="2">NAD dependent epimerase/dehydratase family protein</fullName>
    </submittedName>
</protein>
<comment type="caution">
    <text evidence="2">The sequence shown here is derived from an EMBL/GenBank/DDBJ whole genome shotgun (WGS) entry which is preliminary data.</text>
</comment>
<dbReference type="PANTHER" id="PTHR48079">
    <property type="entry name" value="PROTEIN YEEZ"/>
    <property type="match status" value="1"/>
</dbReference>
<accession>A0AB33Z170</accession>
<gene>
    <name evidence="2" type="ORF">L196_07139</name>
</gene>
<evidence type="ECO:0000313" key="3">
    <source>
        <dbReference type="Proteomes" id="UP000015462"/>
    </source>
</evidence>
<dbReference type="CDD" id="cd05232">
    <property type="entry name" value="UDP_G4E_4_SDR_e"/>
    <property type="match status" value="1"/>
</dbReference>
<name>A0AB33Z170_9GAMM</name>
<sequence>MSRVLVTGATGFIGRAVTERLLSSGHSVVAAVRQSSGILGLGVKVVEVGNTSAQTDWRQELNKVDVLIHCAGRAHIINEMVTDPLAEFRQINTASTLNLAKQAAEVGVRRFVFISSIKVNGELTVKEAFCPDDIFVPTDPYGLSKYEAEQGLLALVKSTDMEVVIIRPTLVYGSGVKGNFASLLKWIESTVPLPFGAIDNKRSLVALENLVDFIIHCIDHPRAANEIFLISDGEDVSTTELIQKVSNAFGKKAFLLPIPVTWMRFVARVMGKTDVVNRLFGSLQVNSSKSRELLGWEPVITMDEQLKKTVKAYLNEKAR</sequence>
<proteinExistence type="predicted"/>
<dbReference type="GO" id="GO:0004029">
    <property type="term" value="F:aldehyde dehydrogenase (NAD+) activity"/>
    <property type="evidence" value="ECO:0007669"/>
    <property type="project" value="TreeGrafter"/>
</dbReference>
<evidence type="ECO:0000259" key="1">
    <source>
        <dbReference type="Pfam" id="PF01370"/>
    </source>
</evidence>
<dbReference type="GO" id="GO:0005737">
    <property type="term" value="C:cytoplasm"/>
    <property type="evidence" value="ECO:0007669"/>
    <property type="project" value="TreeGrafter"/>
</dbReference>
<dbReference type="InterPro" id="IPR051783">
    <property type="entry name" value="NAD(P)-dependent_oxidoreduct"/>
</dbReference>
<dbReference type="Pfam" id="PF01370">
    <property type="entry name" value="Epimerase"/>
    <property type="match status" value="1"/>
</dbReference>
<dbReference type="AlphaFoldDB" id="A0AB33Z170"/>
<dbReference type="InterPro" id="IPR001509">
    <property type="entry name" value="Epimerase_deHydtase"/>
</dbReference>
<dbReference type="PANTHER" id="PTHR48079:SF6">
    <property type="entry name" value="NAD(P)-BINDING DOMAIN-CONTAINING PROTEIN-RELATED"/>
    <property type="match status" value="1"/>
</dbReference>
<feature type="domain" description="NAD-dependent epimerase/dehydratase" evidence="1">
    <location>
        <begin position="4"/>
        <end position="229"/>
    </location>
</feature>
<dbReference type="RefSeq" id="WP_016390482.1">
    <property type="nucleotide sequence ID" value="NZ_KE646808.1"/>
</dbReference>
<dbReference type="SUPFAM" id="SSF51735">
    <property type="entry name" value="NAD(P)-binding Rossmann-fold domains"/>
    <property type="match status" value="1"/>
</dbReference>
<keyword evidence="3" id="KW-1185">Reference proteome</keyword>
<organism evidence="2 3">
    <name type="scientific">Cycloclasticus pugetii</name>
    <dbReference type="NCBI Taxonomy" id="34068"/>
    <lineage>
        <taxon>Bacteria</taxon>
        <taxon>Pseudomonadati</taxon>
        <taxon>Pseudomonadota</taxon>
        <taxon>Gammaproteobacteria</taxon>
        <taxon>Thiotrichales</taxon>
        <taxon>Piscirickettsiaceae</taxon>
        <taxon>Cycloclasticus</taxon>
    </lineage>
</organism>
<evidence type="ECO:0000313" key="2">
    <source>
        <dbReference type="EMBL" id="EPD12918.1"/>
    </source>
</evidence>
<dbReference type="Gene3D" id="3.40.50.720">
    <property type="entry name" value="NAD(P)-binding Rossmann-like Domain"/>
    <property type="match status" value="1"/>
</dbReference>